<evidence type="ECO:0000313" key="1">
    <source>
        <dbReference type="EMBL" id="MCJ1990543.1"/>
    </source>
</evidence>
<gene>
    <name evidence="1" type="ORF">GYN21_10000</name>
</gene>
<reference evidence="1 2" key="1">
    <citation type="journal article" date="2022" name="Microbiol. Res.">
        <title>Comparative genome analysis, predicted lifestyle and antimicrobial strategies of Lactococcus carnosus and Lactococcus paracarnosus isolated from meat.</title>
        <authorList>
            <person name="Werum V."/>
            <person name="Ehrmann M."/>
            <person name="Vogel R."/>
            <person name="Hilgarth M."/>
        </authorList>
    </citation>
    <scope>NUCLEOTIDE SEQUENCE [LARGE SCALE GENOMIC DNA]</scope>
    <source>
        <strain evidence="1 2">TMW22177</strain>
    </source>
</reference>
<organism evidence="1 2">
    <name type="scientific">Pseudolactococcus carnosus</name>
    <dbReference type="NCBI Taxonomy" id="2749961"/>
    <lineage>
        <taxon>Bacteria</taxon>
        <taxon>Bacillati</taxon>
        <taxon>Bacillota</taxon>
        <taxon>Bacilli</taxon>
        <taxon>Lactobacillales</taxon>
        <taxon>Streptococcaceae</taxon>
        <taxon>Pseudolactococcus</taxon>
    </lineage>
</organism>
<dbReference type="Pfam" id="PF06028">
    <property type="entry name" value="DUF915"/>
    <property type="match status" value="1"/>
</dbReference>
<dbReference type="RefSeq" id="WP_179610255.1">
    <property type="nucleotide sequence ID" value="NZ_JAAECP010000012.1"/>
</dbReference>
<dbReference type="SUPFAM" id="SSF53474">
    <property type="entry name" value="alpha/beta-Hydrolases"/>
    <property type="match status" value="1"/>
</dbReference>
<comment type="caution">
    <text evidence="1">The sequence shown here is derived from an EMBL/GenBank/DDBJ whole genome shotgun (WGS) entry which is preliminary data.</text>
</comment>
<name>A0ABT0AV52_9LACT</name>
<dbReference type="GO" id="GO:0016787">
    <property type="term" value="F:hydrolase activity"/>
    <property type="evidence" value="ECO:0007669"/>
    <property type="project" value="UniProtKB-KW"/>
</dbReference>
<dbReference type="EMBL" id="JAAECS010000012">
    <property type="protein sequence ID" value="MCJ1990543.1"/>
    <property type="molecule type" value="Genomic_DNA"/>
</dbReference>
<dbReference type="InterPro" id="IPR010315">
    <property type="entry name" value="DUF915_hydro-like"/>
</dbReference>
<protein>
    <submittedName>
        <fullName evidence="1">Alpha/beta hydrolase</fullName>
    </submittedName>
</protein>
<evidence type="ECO:0000313" key="2">
    <source>
        <dbReference type="Proteomes" id="UP001522450"/>
    </source>
</evidence>
<dbReference type="InterPro" id="IPR029058">
    <property type="entry name" value="AB_hydrolase_fold"/>
</dbReference>
<dbReference type="Proteomes" id="UP001522450">
    <property type="component" value="Unassembled WGS sequence"/>
</dbReference>
<proteinExistence type="predicted"/>
<sequence>MFMKKFITVLSLILVAGLALLVLVNIRQKTEPIQTGRTYHAPTLFVHGYGGNYGSEKNMIAALSQHSEFKQVLKYTIAPDGKLTTSGTWDPDIKYPIIAIVFKDGKPNDSQLNQVLIDLKKDYKISSFNAVGHSAGANAWVNWTVTADKDKTPELARLVTLAGPFNGFRGMGGQHDGKPLTLDKDGKPSFMVDFYQAMYENRAYFPENTRILNLFGDIGDGSDGVVPINSSRSLHYLVESKAKSYTEKKITNNKAQHSKLHQRNPLVDQYLYDFLTGDLQ</sequence>
<dbReference type="Gene3D" id="3.40.50.1820">
    <property type="entry name" value="alpha/beta hydrolase"/>
    <property type="match status" value="1"/>
</dbReference>
<keyword evidence="2" id="KW-1185">Reference proteome</keyword>
<keyword evidence="1" id="KW-0378">Hydrolase</keyword>
<accession>A0ABT0AV52</accession>